<organism evidence="1 2">
    <name type="scientific">Exophiala viscosa</name>
    <dbReference type="NCBI Taxonomy" id="2486360"/>
    <lineage>
        <taxon>Eukaryota</taxon>
        <taxon>Fungi</taxon>
        <taxon>Dikarya</taxon>
        <taxon>Ascomycota</taxon>
        <taxon>Pezizomycotina</taxon>
        <taxon>Eurotiomycetes</taxon>
        <taxon>Chaetothyriomycetidae</taxon>
        <taxon>Chaetothyriales</taxon>
        <taxon>Herpotrichiellaceae</taxon>
        <taxon>Exophiala</taxon>
    </lineage>
</organism>
<dbReference type="AlphaFoldDB" id="A0AAN6DNN9"/>
<evidence type="ECO:0000313" key="1">
    <source>
        <dbReference type="EMBL" id="KAI1608688.1"/>
    </source>
</evidence>
<sequence length="294" mass="33505">MDDQETQSTFLRLPIEIRQRIYDFAISAQHLKAPDQRFVDPQWHDKPQGLPGLLLVNKAISQEAISIFYSRAILNIAPLHPPEYLFDALNARGPKLNLTLGLQRMVAPFPAQNIARVETCHIYAGQSKAISAEAYEALLGWLMTRTSVQSIKLSSRLMTRLRRARTALASTHNLYLAASGVSVVKTVYIYSQHARSPWELTQMSRLRSALAGRELPVVQAHVWNKNRGEEPFLDPRWDVRHNDDDQRLAKMDQLSTWYDSLLAADSICQARVGRQPEQTDKKLYQVCFVFEVPP</sequence>
<dbReference type="EMBL" id="MU404362">
    <property type="protein sequence ID" value="KAI1608688.1"/>
    <property type="molecule type" value="Genomic_DNA"/>
</dbReference>
<accession>A0AAN6DNN9</accession>
<reference evidence="1" key="1">
    <citation type="journal article" date="2022" name="bioRxiv">
        <title>Deciphering the potential niche of two novel black yeast fungi from a biological soil crust based on their genomes, phenotypes, and melanin regulation.</title>
        <authorList>
            <consortium name="DOE Joint Genome Institute"/>
            <person name="Carr E.C."/>
            <person name="Barton Q."/>
            <person name="Grambo S."/>
            <person name="Sullivan M."/>
            <person name="Renfro C.M."/>
            <person name="Kuo A."/>
            <person name="Pangilinan J."/>
            <person name="Lipzen A."/>
            <person name="Keymanesh K."/>
            <person name="Savage E."/>
            <person name="Barry K."/>
            <person name="Grigoriev I.V."/>
            <person name="Riekhof W.R."/>
            <person name="Harris S.S."/>
        </authorList>
    </citation>
    <scope>NUCLEOTIDE SEQUENCE</scope>
    <source>
        <strain evidence="1">JF 03-4F</strain>
    </source>
</reference>
<keyword evidence="2" id="KW-1185">Reference proteome</keyword>
<dbReference type="InterPro" id="IPR038883">
    <property type="entry name" value="AN11006-like"/>
</dbReference>
<protein>
    <submittedName>
        <fullName evidence="1">Uncharacterized protein</fullName>
    </submittedName>
</protein>
<evidence type="ECO:0000313" key="2">
    <source>
        <dbReference type="Proteomes" id="UP001203852"/>
    </source>
</evidence>
<dbReference type="PANTHER" id="PTHR42085">
    <property type="entry name" value="F-BOX DOMAIN-CONTAINING PROTEIN"/>
    <property type="match status" value="1"/>
</dbReference>
<proteinExistence type="predicted"/>
<name>A0AAN6DNN9_9EURO</name>
<dbReference type="Proteomes" id="UP001203852">
    <property type="component" value="Unassembled WGS sequence"/>
</dbReference>
<gene>
    <name evidence="1" type="ORF">EDD36DRAFT_469005</name>
</gene>
<comment type="caution">
    <text evidence="1">The sequence shown here is derived from an EMBL/GenBank/DDBJ whole genome shotgun (WGS) entry which is preliminary data.</text>
</comment>
<dbReference type="PANTHER" id="PTHR42085:SF2">
    <property type="entry name" value="F-BOX DOMAIN-CONTAINING PROTEIN"/>
    <property type="match status" value="1"/>
</dbReference>